<evidence type="ECO:0000313" key="4">
    <source>
        <dbReference type="Proteomes" id="UP001194746"/>
    </source>
</evidence>
<accession>A0AAD4GXS7</accession>
<proteinExistence type="inferred from homology"/>
<dbReference type="Proteomes" id="UP001194746">
    <property type="component" value="Unassembled WGS sequence"/>
</dbReference>
<name>A0AAD4GXS7_ASPNN</name>
<reference evidence="3" key="2">
    <citation type="submission" date="2020-02" db="EMBL/GenBank/DDBJ databases">
        <authorList>
            <person name="Gilchrist C.L.M."/>
            <person name="Chooi Y.-H."/>
        </authorList>
    </citation>
    <scope>NUCLEOTIDE SEQUENCE</scope>
    <source>
        <strain evidence="3">MST-FP2251</strain>
    </source>
</reference>
<organism evidence="3 4">
    <name type="scientific">Aspergillus nanangensis</name>
    <dbReference type="NCBI Taxonomy" id="2582783"/>
    <lineage>
        <taxon>Eukaryota</taxon>
        <taxon>Fungi</taxon>
        <taxon>Dikarya</taxon>
        <taxon>Ascomycota</taxon>
        <taxon>Pezizomycotina</taxon>
        <taxon>Eurotiomycetes</taxon>
        <taxon>Eurotiomycetidae</taxon>
        <taxon>Eurotiales</taxon>
        <taxon>Aspergillaceae</taxon>
        <taxon>Aspergillus</taxon>
        <taxon>Aspergillus subgen. Circumdati</taxon>
    </lineage>
</organism>
<evidence type="ECO:0000256" key="1">
    <source>
        <dbReference type="ARBA" id="ARBA00005986"/>
    </source>
</evidence>
<gene>
    <name evidence="3" type="ORF">FE257_011677</name>
</gene>
<feature type="domain" description="EthD" evidence="2">
    <location>
        <begin position="20"/>
        <end position="112"/>
    </location>
</feature>
<dbReference type="EMBL" id="VCAU01000008">
    <property type="protein sequence ID" value="KAF9893247.1"/>
    <property type="molecule type" value="Genomic_DNA"/>
</dbReference>
<evidence type="ECO:0000313" key="3">
    <source>
        <dbReference type="EMBL" id="KAF9893247.1"/>
    </source>
</evidence>
<dbReference type="GO" id="GO:0016491">
    <property type="term" value="F:oxidoreductase activity"/>
    <property type="evidence" value="ECO:0007669"/>
    <property type="project" value="InterPro"/>
</dbReference>
<comment type="similarity">
    <text evidence="1">Belongs to the tpcK family.</text>
</comment>
<sequence length="141" mass="15906">MGGPGTRLPYIKIQWYIKRKEGMSPEDFHKYWEEDHAEFVQNIPGFRQITKRYSQFHPAPEFQAKAAALGMPTLDFDGVAELWVESVDAYGKHMSQEALLEASQKEGAMFMGPGSRVLIGYETLVHGEPVPGIPSEKSYTL</sequence>
<dbReference type="SUPFAM" id="SSF54909">
    <property type="entry name" value="Dimeric alpha+beta barrel"/>
    <property type="match status" value="1"/>
</dbReference>
<dbReference type="AlphaFoldDB" id="A0AAD4GXS7"/>
<dbReference type="InterPro" id="IPR011008">
    <property type="entry name" value="Dimeric_a/b-barrel"/>
</dbReference>
<dbReference type="InterPro" id="IPR009799">
    <property type="entry name" value="EthD_dom"/>
</dbReference>
<protein>
    <recommendedName>
        <fullName evidence="2">EthD domain-containing protein</fullName>
    </recommendedName>
</protein>
<reference evidence="3" key="1">
    <citation type="journal article" date="2019" name="Beilstein J. Org. Chem.">
        <title>Nanangenines: drimane sesquiterpenoids as the dominant metabolite cohort of a novel Australian fungus, Aspergillus nanangensis.</title>
        <authorList>
            <person name="Lacey H.J."/>
            <person name="Gilchrist C.L.M."/>
            <person name="Crombie A."/>
            <person name="Kalaitzis J.A."/>
            <person name="Vuong D."/>
            <person name="Rutledge P.J."/>
            <person name="Turner P."/>
            <person name="Pitt J.I."/>
            <person name="Lacey E."/>
            <person name="Chooi Y.H."/>
            <person name="Piggott A.M."/>
        </authorList>
    </citation>
    <scope>NUCLEOTIDE SEQUENCE</scope>
    <source>
        <strain evidence="3">MST-FP2251</strain>
    </source>
</reference>
<keyword evidence="4" id="KW-1185">Reference proteome</keyword>
<dbReference type="Pfam" id="PF07110">
    <property type="entry name" value="EthD"/>
    <property type="match status" value="1"/>
</dbReference>
<evidence type="ECO:0000259" key="2">
    <source>
        <dbReference type="Pfam" id="PF07110"/>
    </source>
</evidence>
<dbReference type="Gene3D" id="3.30.70.100">
    <property type="match status" value="1"/>
</dbReference>
<comment type="caution">
    <text evidence="3">The sequence shown here is derived from an EMBL/GenBank/DDBJ whole genome shotgun (WGS) entry which is preliminary data.</text>
</comment>